<dbReference type="RefSeq" id="WP_214440278.1">
    <property type="nucleotide sequence ID" value="NZ_JAECZB010000051.1"/>
</dbReference>
<dbReference type="AlphaFoldDB" id="A0A8J7HJD9"/>
<comment type="caution">
    <text evidence="1">The sequence shown here is derived from an EMBL/GenBank/DDBJ whole genome shotgun (WGS) entry which is preliminary data.</text>
</comment>
<gene>
    <name evidence="1" type="ORF">I8751_16895</name>
</gene>
<protein>
    <submittedName>
        <fullName evidence="1">Uncharacterized protein</fullName>
    </submittedName>
</protein>
<keyword evidence="2" id="KW-1185">Reference proteome</keyword>
<evidence type="ECO:0000313" key="1">
    <source>
        <dbReference type="EMBL" id="MBH8554014.1"/>
    </source>
</evidence>
<reference evidence="1 2" key="1">
    <citation type="journal article" date="2021" name="Int. J. Syst. Evol. Microbiol.">
        <title>Amazonocrinis nigriterrae gen. nov., sp. nov., Atlanticothrix silvestris gen. nov., sp. nov. and Dendronalium phyllosphericum gen. nov., sp. nov., nostocacean cyanobacteria from Brazilian environments.</title>
        <authorList>
            <person name="Alvarenga D.O."/>
            <person name="Andreote A.P.D."/>
            <person name="Branco L.H.Z."/>
            <person name="Delbaje E."/>
            <person name="Cruz R.B."/>
            <person name="Varani A.M."/>
            <person name="Fiore M.F."/>
        </authorList>
    </citation>
    <scope>NUCLEOTIDE SEQUENCE [LARGE SCALE GENOMIC DNA]</scope>
    <source>
        <strain evidence="1 2">CENA357</strain>
    </source>
</reference>
<evidence type="ECO:0000313" key="2">
    <source>
        <dbReference type="Proteomes" id="UP000599391"/>
    </source>
</evidence>
<dbReference type="EMBL" id="JAECZB010000051">
    <property type="protein sequence ID" value="MBH8554014.1"/>
    <property type="molecule type" value="Genomic_DNA"/>
</dbReference>
<sequence length="66" mass="7869">MPKFYLHRTGKIPTAVHPFVKQTGFREDKQQPFLNLRKMIQGWQNIASSTYRKIAIVITRLIRDKR</sequence>
<accession>A0A8J7HJD9</accession>
<organism evidence="1 2">
    <name type="scientific">Atlanticothrix silvestris CENA357</name>
    <dbReference type="NCBI Taxonomy" id="1725252"/>
    <lineage>
        <taxon>Bacteria</taxon>
        <taxon>Bacillati</taxon>
        <taxon>Cyanobacteriota</taxon>
        <taxon>Cyanophyceae</taxon>
        <taxon>Nostocales</taxon>
        <taxon>Nodulariaceae</taxon>
        <taxon>Atlanticothrix</taxon>
        <taxon>Atlanticothrix silvestris</taxon>
    </lineage>
</organism>
<proteinExistence type="predicted"/>
<dbReference type="Proteomes" id="UP000599391">
    <property type="component" value="Unassembled WGS sequence"/>
</dbReference>
<name>A0A8J7HJD9_9CYAN</name>